<name>A0A061E4J4_THECC</name>
<dbReference type="Proteomes" id="UP000026915">
    <property type="component" value="Chromosome 2"/>
</dbReference>
<sequence length="104" mass="12126">MVCMMMYVYTNIHIYIYICYRKFMKIIVIVLCVGIVNCSQIAFHVNKNMAFDVIRLISIKMLCFSLQRDSFSLQQETLGFWGSHWPDSRCNEKLSASGVVLSLR</sequence>
<proteinExistence type="predicted"/>
<evidence type="ECO:0000313" key="1">
    <source>
        <dbReference type="EMBL" id="EOX99900.1"/>
    </source>
</evidence>
<dbReference type="InParanoid" id="A0A061E4J4"/>
<organism evidence="1 2">
    <name type="scientific">Theobroma cacao</name>
    <name type="common">Cacao</name>
    <name type="synonym">Cocoa</name>
    <dbReference type="NCBI Taxonomy" id="3641"/>
    <lineage>
        <taxon>Eukaryota</taxon>
        <taxon>Viridiplantae</taxon>
        <taxon>Streptophyta</taxon>
        <taxon>Embryophyta</taxon>
        <taxon>Tracheophyta</taxon>
        <taxon>Spermatophyta</taxon>
        <taxon>Magnoliopsida</taxon>
        <taxon>eudicotyledons</taxon>
        <taxon>Gunneridae</taxon>
        <taxon>Pentapetalae</taxon>
        <taxon>rosids</taxon>
        <taxon>malvids</taxon>
        <taxon>Malvales</taxon>
        <taxon>Malvaceae</taxon>
        <taxon>Byttnerioideae</taxon>
        <taxon>Theobroma</taxon>
    </lineage>
</organism>
<dbReference type="EMBL" id="CM001880">
    <property type="protein sequence ID" value="EOX99900.1"/>
    <property type="molecule type" value="Genomic_DNA"/>
</dbReference>
<keyword evidence="2" id="KW-1185">Reference proteome</keyword>
<protein>
    <submittedName>
        <fullName evidence="1">Uncharacterized protein</fullName>
    </submittedName>
</protein>
<gene>
    <name evidence="1" type="ORF">TCM_008894</name>
</gene>
<dbReference type="AlphaFoldDB" id="A0A061E4J4"/>
<dbReference type="Gramene" id="EOX99900">
    <property type="protein sequence ID" value="EOX99900"/>
    <property type="gene ID" value="TCM_008894"/>
</dbReference>
<dbReference type="HOGENOM" id="CLU_2255065_0_0_1"/>
<evidence type="ECO:0000313" key="2">
    <source>
        <dbReference type="Proteomes" id="UP000026915"/>
    </source>
</evidence>
<reference evidence="1 2" key="1">
    <citation type="journal article" date="2013" name="Genome Biol.">
        <title>The genome sequence of the most widely cultivated cacao type and its use to identify candidate genes regulating pod color.</title>
        <authorList>
            <person name="Motamayor J.C."/>
            <person name="Mockaitis K."/>
            <person name="Schmutz J."/>
            <person name="Haiminen N."/>
            <person name="Iii D.L."/>
            <person name="Cornejo O."/>
            <person name="Findley S.D."/>
            <person name="Zheng P."/>
            <person name="Utro F."/>
            <person name="Royaert S."/>
            <person name="Saski C."/>
            <person name="Jenkins J."/>
            <person name="Podicheti R."/>
            <person name="Zhao M."/>
            <person name="Scheffler B.E."/>
            <person name="Stack J.C."/>
            <person name="Feltus F.A."/>
            <person name="Mustiga G.M."/>
            <person name="Amores F."/>
            <person name="Phillips W."/>
            <person name="Marelli J.P."/>
            <person name="May G.D."/>
            <person name="Shapiro H."/>
            <person name="Ma J."/>
            <person name="Bustamante C.D."/>
            <person name="Schnell R.J."/>
            <person name="Main D."/>
            <person name="Gilbert D."/>
            <person name="Parida L."/>
            <person name="Kuhn D.N."/>
        </authorList>
    </citation>
    <scope>NUCLEOTIDE SEQUENCE [LARGE SCALE GENOMIC DNA]</scope>
    <source>
        <strain evidence="2">cv. Matina 1-6</strain>
    </source>
</reference>
<accession>A0A061E4J4</accession>